<protein>
    <submittedName>
        <fullName evidence="1">Uncharacterized protein</fullName>
    </submittedName>
</protein>
<accession>A0A2P6RSD9</accession>
<gene>
    <name evidence="1" type="ORF">RchiOBHm_Chr2g0120791</name>
</gene>
<reference evidence="1 2" key="1">
    <citation type="journal article" date="2018" name="Nat. Genet.">
        <title>The Rosa genome provides new insights in the design of modern roses.</title>
        <authorList>
            <person name="Bendahmane M."/>
        </authorList>
    </citation>
    <scope>NUCLEOTIDE SEQUENCE [LARGE SCALE GENOMIC DNA]</scope>
    <source>
        <strain evidence="2">cv. Old Blush</strain>
    </source>
</reference>
<evidence type="ECO:0000313" key="1">
    <source>
        <dbReference type="EMBL" id="PRQ49337.1"/>
    </source>
</evidence>
<comment type="caution">
    <text evidence="1">The sequence shown here is derived from an EMBL/GenBank/DDBJ whole genome shotgun (WGS) entry which is preliminary data.</text>
</comment>
<name>A0A2P6RSD9_ROSCH</name>
<organism evidence="1 2">
    <name type="scientific">Rosa chinensis</name>
    <name type="common">China rose</name>
    <dbReference type="NCBI Taxonomy" id="74649"/>
    <lineage>
        <taxon>Eukaryota</taxon>
        <taxon>Viridiplantae</taxon>
        <taxon>Streptophyta</taxon>
        <taxon>Embryophyta</taxon>
        <taxon>Tracheophyta</taxon>
        <taxon>Spermatophyta</taxon>
        <taxon>Magnoliopsida</taxon>
        <taxon>eudicotyledons</taxon>
        <taxon>Gunneridae</taxon>
        <taxon>Pentapetalae</taxon>
        <taxon>rosids</taxon>
        <taxon>fabids</taxon>
        <taxon>Rosales</taxon>
        <taxon>Rosaceae</taxon>
        <taxon>Rosoideae</taxon>
        <taxon>Rosoideae incertae sedis</taxon>
        <taxon>Rosa</taxon>
    </lineage>
</organism>
<dbReference type="Proteomes" id="UP000238479">
    <property type="component" value="Chromosome 2"/>
</dbReference>
<dbReference type="Gramene" id="PRQ49337">
    <property type="protein sequence ID" value="PRQ49337"/>
    <property type="gene ID" value="RchiOBHm_Chr2g0120791"/>
</dbReference>
<sequence length="57" mass="6595">MHLEFRNISLHSSEFAFECANLVVLLHNILYIKRLACTYIQEHRLKGNAFGLVSFVS</sequence>
<evidence type="ECO:0000313" key="2">
    <source>
        <dbReference type="Proteomes" id="UP000238479"/>
    </source>
</evidence>
<dbReference type="AlphaFoldDB" id="A0A2P6RSD9"/>
<keyword evidence="2" id="KW-1185">Reference proteome</keyword>
<proteinExistence type="predicted"/>
<dbReference type="EMBL" id="PDCK01000040">
    <property type="protein sequence ID" value="PRQ49337.1"/>
    <property type="molecule type" value="Genomic_DNA"/>
</dbReference>